<accession>A0A9W9PCS9</accession>
<feature type="repeat" description="ANK" evidence="3">
    <location>
        <begin position="76"/>
        <end position="108"/>
    </location>
</feature>
<dbReference type="SUPFAM" id="SSF48403">
    <property type="entry name" value="Ankyrin repeat"/>
    <property type="match status" value="1"/>
</dbReference>
<dbReference type="EMBL" id="JAPQKT010000002">
    <property type="protein sequence ID" value="KAJ5240537.1"/>
    <property type="molecule type" value="Genomic_DNA"/>
</dbReference>
<dbReference type="RefSeq" id="XP_056503542.1">
    <property type="nucleotide sequence ID" value="XM_056641048.1"/>
</dbReference>
<dbReference type="GeneID" id="81380215"/>
<evidence type="ECO:0000256" key="1">
    <source>
        <dbReference type="ARBA" id="ARBA00022737"/>
    </source>
</evidence>
<dbReference type="SMART" id="SM00248">
    <property type="entry name" value="ANK"/>
    <property type="match status" value="2"/>
</dbReference>
<evidence type="ECO:0000313" key="4">
    <source>
        <dbReference type="EMBL" id="KAJ5240537.1"/>
    </source>
</evidence>
<dbReference type="PANTHER" id="PTHR24134">
    <property type="entry name" value="ANKYRIN REPEAT-CONTAINING PROTEIN DDB_G0279043"/>
    <property type="match status" value="1"/>
</dbReference>
<dbReference type="PROSITE" id="PS50088">
    <property type="entry name" value="ANK_REPEAT"/>
    <property type="match status" value="1"/>
</dbReference>
<evidence type="ECO:0000256" key="2">
    <source>
        <dbReference type="ARBA" id="ARBA00023043"/>
    </source>
</evidence>
<keyword evidence="1" id="KW-0677">Repeat</keyword>
<evidence type="ECO:0000256" key="3">
    <source>
        <dbReference type="PROSITE-ProRule" id="PRU00023"/>
    </source>
</evidence>
<dbReference type="Proteomes" id="UP001147733">
    <property type="component" value="Unassembled WGS sequence"/>
</dbReference>
<gene>
    <name evidence="4" type="ORF">N7469_002128</name>
</gene>
<dbReference type="PANTHER" id="PTHR24134:SF9">
    <property type="entry name" value="ANKYRIN REPEAT AND SOCS BOX PROTEIN 8"/>
    <property type="match status" value="1"/>
</dbReference>
<dbReference type="OrthoDB" id="4807664at2759"/>
<keyword evidence="5" id="KW-1185">Reference proteome</keyword>
<reference evidence="4" key="1">
    <citation type="submission" date="2022-11" db="EMBL/GenBank/DDBJ databases">
        <authorList>
            <person name="Petersen C."/>
        </authorList>
    </citation>
    <scope>NUCLEOTIDE SEQUENCE</scope>
    <source>
        <strain evidence="4">IBT 23319</strain>
    </source>
</reference>
<evidence type="ECO:0008006" key="6">
    <source>
        <dbReference type="Google" id="ProtNLM"/>
    </source>
</evidence>
<dbReference type="Pfam" id="PF12796">
    <property type="entry name" value="Ank_2"/>
    <property type="match status" value="1"/>
</dbReference>
<keyword evidence="2 3" id="KW-0040">ANK repeat</keyword>
<protein>
    <recommendedName>
        <fullName evidence="6">Ankyrin repeat protein</fullName>
    </recommendedName>
</protein>
<dbReference type="Gene3D" id="1.25.40.20">
    <property type="entry name" value="Ankyrin repeat-containing domain"/>
    <property type="match status" value="1"/>
</dbReference>
<evidence type="ECO:0000313" key="5">
    <source>
        <dbReference type="Proteomes" id="UP001147733"/>
    </source>
</evidence>
<sequence length="169" mass="19234">MNAEFEHLKAIKGIARNPGLVAFVEKARLSLRAQEKFKRLDCHKRSLLHYAAMGNCTRLLSYLLESKPDVEPRDQWGRTPLSWAIEYCSLEVAKVLLERGANINALDYEGGTPLTWFSNAADPSRGSWAHTEAYLKEMGAKDVKLEGIKLAWVWVLTYTGLLRYVRPRV</sequence>
<comment type="caution">
    <text evidence="4">The sequence shown here is derived from an EMBL/GenBank/DDBJ whole genome shotgun (WGS) entry which is preliminary data.</text>
</comment>
<reference evidence="4" key="2">
    <citation type="journal article" date="2023" name="IMA Fungus">
        <title>Comparative genomic study of the Penicillium genus elucidates a diverse pangenome and 15 lateral gene transfer events.</title>
        <authorList>
            <person name="Petersen C."/>
            <person name="Sorensen T."/>
            <person name="Nielsen M.R."/>
            <person name="Sondergaard T.E."/>
            <person name="Sorensen J.L."/>
            <person name="Fitzpatrick D.A."/>
            <person name="Frisvad J.C."/>
            <person name="Nielsen K.L."/>
        </authorList>
    </citation>
    <scope>NUCLEOTIDE SEQUENCE</scope>
    <source>
        <strain evidence="4">IBT 23319</strain>
    </source>
</reference>
<dbReference type="InterPro" id="IPR002110">
    <property type="entry name" value="Ankyrin_rpt"/>
</dbReference>
<dbReference type="PROSITE" id="PS50297">
    <property type="entry name" value="ANK_REP_REGION"/>
    <property type="match status" value="1"/>
</dbReference>
<dbReference type="InterPro" id="IPR036770">
    <property type="entry name" value="Ankyrin_rpt-contain_sf"/>
</dbReference>
<organism evidence="4 5">
    <name type="scientific">Penicillium citrinum</name>
    <dbReference type="NCBI Taxonomy" id="5077"/>
    <lineage>
        <taxon>Eukaryota</taxon>
        <taxon>Fungi</taxon>
        <taxon>Dikarya</taxon>
        <taxon>Ascomycota</taxon>
        <taxon>Pezizomycotina</taxon>
        <taxon>Eurotiomycetes</taxon>
        <taxon>Eurotiomycetidae</taxon>
        <taxon>Eurotiales</taxon>
        <taxon>Aspergillaceae</taxon>
        <taxon>Penicillium</taxon>
    </lineage>
</organism>
<name>A0A9W9PCS9_PENCI</name>
<proteinExistence type="predicted"/>
<dbReference type="AlphaFoldDB" id="A0A9W9PCS9"/>